<name>A0A485KIH2_9STRA</name>
<feature type="region of interest" description="Disordered" evidence="2">
    <location>
        <begin position="144"/>
        <end position="169"/>
    </location>
</feature>
<evidence type="ECO:0000256" key="2">
    <source>
        <dbReference type="SAM" id="MobiDB-lite"/>
    </source>
</evidence>
<dbReference type="OrthoDB" id="162773at2759"/>
<dbReference type="SUPFAM" id="SSF48371">
    <property type="entry name" value="ARM repeat"/>
    <property type="match status" value="1"/>
</dbReference>
<protein>
    <submittedName>
        <fullName evidence="4">Aste57867_7527 protein</fullName>
    </submittedName>
</protein>
<dbReference type="InterPro" id="IPR016024">
    <property type="entry name" value="ARM-type_fold"/>
</dbReference>
<reference evidence="4 5" key="1">
    <citation type="submission" date="2019-03" db="EMBL/GenBank/DDBJ databases">
        <authorList>
            <person name="Gaulin E."/>
            <person name="Dumas B."/>
        </authorList>
    </citation>
    <scope>NUCLEOTIDE SEQUENCE [LARGE SCALE GENOMIC DNA]</scope>
    <source>
        <strain evidence="4">CBS 568.67</strain>
    </source>
</reference>
<keyword evidence="5" id="KW-1185">Reference proteome</keyword>
<dbReference type="EMBL" id="CAADRA010004116">
    <property type="protein sequence ID" value="VFT84436.1"/>
    <property type="molecule type" value="Genomic_DNA"/>
</dbReference>
<organism evidence="4 5">
    <name type="scientific">Aphanomyces stellatus</name>
    <dbReference type="NCBI Taxonomy" id="120398"/>
    <lineage>
        <taxon>Eukaryota</taxon>
        <taxon>Sar</taxon>
        <taxon>Stramenopiles</taxon>
        <taxon>Oomycota</taxon>
        <taxon>Saprolegniomycetes</taxon>
        <taxon>Saprolegniales</taxon>
        <taxon>Verrucalvaceae</taxon>
        <taxon>Aphanomyces</taxon>
    </lineage>
</organism>
<evidence type="ECO:0000313" key="3">
    <source>
        <dbReference type="EMBL" id="KAF0703769.1"/>
    </source>
</evidence>
<accession>A0A485KIH2</accession>
<sequence>MAMPPQVLAELQQLREEVARLRQDKGQSDSLVHLLQEQNQRSSEEIFELHAQMIAVEAEAKYKCEQNEASMQNQLKRLVSHTTFLQEEKRSAERARAALETQLKQLQKTAQLEQKRLEAGKRLLETTKRKHEAEKMQMSQHLMSQVTPPPPTQSVIASHGPPPPKRMRTVESASSTADIALQTEPCLSLADENSALIGQLLAADLVALLHPPSPAPVPPATAVAADTSTDDLSQLMPQFSQWLPAVHMQRHAPVCVAVPVHVTHGLILTLTKMLDGTVHAVALVHALLPYLTASFDEAIVTCALSVLSMVIHCSRRVQQALVVPRPTPSARSRIVGCDKTFAALTTTMRTIYDADASSSSMSSIDPTKLVTSLAYLFESVELPVVVAALGVTQYWLGLTMATRGCFKLFEPLVPTLCTLVTTPNLSDHATAQTFRTLCLLVSHPPCVAAIKPHLGKWLAMLLVPSAPDVHLALMELYMTVATTYPLQSLHRQPKAIETLWDMVHHLWPECQGSSQPDDTETLLRVVLSVLANHSPSSTTTTHHGLDDPRKQGLVVQVLQEVQGADTDDAWALVRAMAKSSS</sequence>
<dbReference type="AlphaFoldDB" id="A0A485KIH2"/>
<dbReference type="Proteomes" id="UP000332933">
    <property type="component" value="Unassembled WGS sequence"/>
</dbReference>
<gene>
    <name evidence="4" type="primary">Aste57867_7527</name>
    <name evidence="3" type="ORF">As57867_007501</name>
    <name evidence="4" type="ORF">ASTE57867_7527</name>
</gene>
<evidence type="ECO:0000256" key="1">
    <source>
        <dbReference type="SAM" id="Coils"/>
    </source>
</evidence>
<dbReference type="EMBL" id="VJMH01004104">
    <property type="protein sequence ID" value="KAF0703769.1"/>
    <property type="molecule type" value="Genomic_DNA"/>
</dbReference>
<keyword evidence="1" id="KW-0175">Coiled coil</keyword>
<evidence type="ECO:0000313" key="4">
    <source>
        <dbReference type="EMBL" id="VFT84436.1"/>
    </source>
</evidence>
<reference evidence="3" key="2">
    <citation type="submission" date="2019-06" db="EMBL/GenBank/DDBJ databases">
        <title>Genomics analysis of Aphanomyces spp. identifies a new class of oomycete effector associated with host adaptation.</title>
        <authorList>
            <person name="Gaulin E."/>
        </authorList>
    </citation>
    <scope>NUCLEOTIDE SEQUENCE</scope>
    <source>
        <strain evidence="3">CBS 578.67</strain>
    </source>
</reference>
<evidence type="ECO:0000313" key="5">
    <source>
        <dbReference type="Proteomes" id="UP000332933"/>
    </source>
</evidence>
<feature type="coiled-coil region" evidence="1">
    <location>
        <begin position="82"/>
        <end position="123"/>
    </location>
</feature>
<proteinExistence type="predicted"/>